<gene>
    <name evidence="1" type="ORF">QP029_02540</name>
</gene>
<accession>A0ABY8VRB6</accession>
<organism evidence="1 2">
    <name type="scientific">Corynebacterium suedekumii</name>
    <dbReference type="NCBI Taxonomy" id="3049801"/>
    <lineage>
        <taxon>Bacteria</taxon>
        <taxon>Bacillati</taxon>
        <taxon>Actinomycetota</taxon>
        <taxon>Actinomycetes</taxon>
        <taxon>Mycobacteriales</taxon>
        <taxon>Corynebacteriaceae</taxon>
        <taxon>Corynebacterium</taxon>
    </lineage>
</organism>
<reference evidence="1 2" key="1">
    <citation type="submission" date="2023-05" db="EMBL/GenBank/DDBJ databases">
        <title>Corynebacterium suedekumii sp. nov. and Corynebacterium breve sp. nov. isolated from raw cow's milk.</title>
        <authorList>
            <person name="Baer M.K."/>
            <person name="Mehl L."/>
            <person name="Hellmuth R."/>
            <person name="Marke G."/>
            <person name="Lipski A."/>
        </authorList>
    </citation>
    <scope>NUCLEOTIDE SEQUENCE [LARGE SCALE GENOMIC DNA]</scope>
    <source>
        <strain evidence="1 2">LM112</strain>
    </source>
</reference>
<protein>
    <submittedName>
        <fullName evidence="1">Uncharacterized protein</fullName>
    </submittedName>
</protein>
<dbReference type="EMBL" id="CP126970">
    <property type="protein sequence ID" value="WIM70728.1"/>
    <property type="molecule type" value="Genomic_DNA"/>
</dbReference>
<sequence length="325" mass="35209">MSGAGGPLVDIVTLSDGEQRKFRQGGNAVRLARGIYIPTDTWRTLDRRSRAVARIVAAGRTAPTLMVAGKSAAVIHGMPLPGYDDTHDIELAGCGATSGRRSTRGFRYRNIPPAHQLLVETVSTRFGPVHVSPPSMAGLDVARWHDLAAGVRCLDHALATGLTTREDIERVIQVGNRVTGVGTMREAGRLATPWSQSPRESDLKVALWRAGLPPPQQQVMLFDADGVFLARLDFFWPEIGFGVEYDGQGKFTGEFGVPVEVSARQDMERQHRIVNLGVLLFRVDRSTYLDGSAVAGIVGMHGRVAERGIPLAPAFWRGGGLAWTP</sequence>
<evidence type="ECO:0000313" key="1">
    <source>
        <dbReference type="EMBL" id="WIM70728.1"/>
    </source>
</evidence>
<proteinExistence type="predicted"/>
<name>A0ABY8VRB6_9CORY</name>
<evidence type="ECO:0000313" key="2">
    <source>
        <dbReference type="Proteomes" id="UP001238805"/>
    </source>
</evidence>
<dbReference type="Proteomes" id="UP001238805">
    <property type="component" value="Chromosome"/>
</dbReference>
<keyword evidence="2" id="KW-1185">Reference proteome</keyword>
<dbReference type="RefSeq" id="WP_284875308.1">
    <property type="nucleotide sequence ID" value="NZ_CP126970.1"/>
</dbReference>